<feature type="domain" description="ABC3 transporter permease C-terminal" evidence="8">
    <location>
        <begin position="359"/>
        <end position="475"/>
    </location>
</feature>
<gene>
    <name evidence="10" type="ORF">IRI77_08855</name>
</gene>
<reference evidence="10 11" key="1">
    <citation type="submission" date="2020-10" db="EMBL/GenBank/DDBJ databases">
        <title>Complete genome sequence of Paludibaculum fermentans P105T, a facultatively anaerobic acidobacterium capable of dissimilatory Fe(III) reduction.</title>
        <authorList>
            <person name="Dedysh S.N."/>
            <person name="Beletsky A.V."/>
            <person name="Kulichevskaya I.S."/>
            <person name="Mardanov A.V."/>
            <person name="Ravin N.V."/>
        </authorList>
    </citation>
    <scope>NUCLEOTIDE SEQUENCE [LARGE SCALE GENOMIC DNA]</scope>
    <source>
        <strain evidence="10 11">P105</strain>
    </source>
</reference>
<dbReference type="PANTHER" id="PTHR30572">
    <property type="entry name" value="MEMBRANE COMPONENT OF TRANSPORTER-RELATED"/>
    <property type="match status" value="1"/>
</dbReference>
<dbReference type="AlphaFoldDB" id="A0A7S7NUL7"/>
<evidence type="ECO:0000259" key="9">
    <source>
        <dbReference type="Pfam" id="PF12704"/>
    </source>
</evidence>
<feature type="domain" description="ABC3 transporter permease C-terminal" evidence="8">
    <location>
        <begin position="782"/>
        <end position="895"/>
    </location>
</feature>
<dbReference type="InterPro" id="IPR025857">
    <property type="entry name" value="MacB_PCD"/>
</dbReference>
<feature type="transmembrane region" description="Helical" evidence="7">
    <location>
        <begin position="832"/>
        <end position="854"/>
    </location>
</feature>
<dbReference type="EMBL" id="CP063849">
    <property type="protein sequence ID" value="QOY90045.1"/>
    <property type="molecule type" value="Genomic_DNA"/>
</dbReference>
<evidence type="ECO:0000259" key="8">
    <source>
        <dbReference type="Pfam" id="PF02687"/>
    </source>
</evidence>
<keyword evidence="11" id="KW-1185">Reference proteome</keyword>
<dbReference type="PANTHER" id="PTHR30572:SF4">
    <property type="entry name" value="ABC TRANSPORTER PERMEASE YTRF"/>
    <property type="match status" value="1"/>
</dbReference>
<dbReference type="RefSeq" id="WP_194451707.1">
    <property type="nucleotide sequence ID" value="NZ_CP063849.1"/>
</dbReference>
<keyword evidence="3 7" id="KW-0812">Transmembrane</keyword>
<evidence type="ECO:0000256" key="1">
    <source>
        <dbReference type="ARBA" id="ARBA00004651"/>
    </source>
</evidence>
<feature type="transmembrane region" description="Helical" evidence="7">
    <location>
        <begin position="499"/>
        <end position="519"/>
    </location>
</feature>
<keyword evidence="5 7" id="KW-0472">Membrane</keyword>
<feature type="transmembrane region" description="Helical" evidence="7">
    <location>
        <begin position="777"/>
        <end position="804"/>
    </location>
</feature>
<evidence type="ECO:0000313" key="10">
    <source>
        <dbReference type="EMBL" id="QOY90045.1"/>
    </source>
</evidence>
<feature type="domain" description="MacB-like periplasmic core" evidence="9">
    <location>
        <begin position="104"/>
        <end position="319"/>
    </location>
</feature>
<comment type="similarity">
    <text evidence="6">Belongs to the ABC-4 integral membrane protein family.</text>
</comment>
<dbReference type="Proteomes" id="UP000593892">
    <property type="component" value="Chromosome"/>
</dbReference>
<feature type="domain" description="MacB-like periplasmic core" evidence="9">
    <location>
        <begin position="507"/>
        <end position="731"/>
    </location>
</feature>
<dbReference type="InterPro" id="IPR017800">
    <property type="entry name" value="ADOP"/>
</dbReference>
<dbReference type="KEGG" id="pfer:IRI77_08855"/>
<evidence type="ECO:0000256" key="3">
    <source>
        <dbReference type="ARBA" id="ARBA00022692"/>
    </source>
</evidence>
<keyword evidence="2" id="KW-1003">Cell membrane</keyword>
<dbReference type="Pfam" id="PF02687">
    <property type="entry name" value="FtsX"/>
    <property type="match status" value="2"/>
</dbReference>
<comment type="subcellular location">
    <subcellularLocation>
        <location evidence="1">Cell membrane</location>
        <topology evidence="1">Multi-pass membrane protein</topology>
    </subcellularLocation>
</comment>
<evidence type="ECO:0000256" key="2">
    <source>
        <dbReference type="ARBA" id="ARBA00022475"/>
    </source>
</evidence>
<sequence>MPDWQQLIREQLASLHLQPEREAEIVEEFAQHAEDRYQELRSGGQEEAEAVRITLEELSDRETLTSGLHGVERREARDRVLPGSGLWRDVRYGFRSLRNSLGFSLVVIAVLGIGIGSNVAMFTVVDAAFLRPLRLPEPERLVQLQETPPSGGSMPVSYPNFVDWQRLSQSFESIAIGGSFEETLRQSGGYERIRVGYVSADFHKTYGVPPAIGRGFAESDDRAGAEPVAILSYRFWQSHFAGDPGVTGRTLQIDDQMWTIVGVAGSFQWHRGGDVFVPIAFGQSKYGLSMRENHSSTGVIARLKPGVSVVQARTEMQQIAAQLAKQYPGANGGNSASVVPLREFMSGGIRQPALLMFGAVGLLLLIACANVAGLLLARAAVRQREIAIRTALGASRLELVRQLLTESLLLALGSALTGLVVARLSFEWLLTVFPAAESLGGIGLDLRVLAFSVAAAGLTAVLFGLAPAIQSTRLNVAQAIRTGGRASRGSSVRGRTRKLLVVGQVAMAVVLSIGAGLLVRSLMAAFQTDPGFRPEHVVAVPIQPPDRKTADLSDNARLLREVTDRLAATPGVLAVGAIDQMPFKNVDSYGDFYRDDRPVPAPAAIPNAMKASATSGYFAAMGIPLLKGRLFVPADGYLPSLPRDLSRVLAYLRTVEMAAVINQTMASRYWPGEDPIGKTFRFGPPSMKGPRVRIIGVVGDSRQHGLDQPIEPQYYFSANLFPILSATIVVRTSREPAEIGSLIRTIVNENQPEAMVTQVETLETMMDRSLAGRRNNVLLLGLFSAIALLLAAFGLYATMAYTVAQRTQEMGLRMALGAAAADVRGLVVREGLVLAGAGVAVGLLAAVVGARVLASMLYGVAATDATTYAGAASLMVAITLAASYVPAWRASRVDPMTALRSE</sequence>
<name>A0A7S7NUL7_PALFE</name>
<evidence type="ECO:0000256" key="7">
    <source>
        <dbReference type="SAM" id="Phobius"/>
    </source>
</evidence>
<feature type="transmembrane region" description="Helical" evidence="7">
    <location>
        <begin position="408"/>
        <end position="426"/>
    </location>
</feature>
<dbReference type="Pfam" id="PF12704">
    <property type="entry name" value="MacB_PCD"/>
    <property type="match status" value="2"/>
</dbReference>
<dbReference type="InterPro" id="IPR050250">
    <property type="entry name" value="Macrolide_Exporter_MacB"/>
</dbReference>
<feature type="transmembrane region" description="Helical" evidence="7">
    <location>
        <begin position="101"/>
        <end position="125"/>
    </location>
</feature>
<accession>A0A7S7NUL7</accession>
<feature type="transmembrane region" description="Helical" evidence="7">
    <location>
        <begin position="354"/>
        <end position="377"/>
    </location>
</feature>
<keyword evidence="4 7" id="KW-1133">Transmembrane helix</keyword>
<proteinExistence type="inferred from homology"/>
<protein>
    <submittedName>
        <fullName evidence="10">ABC transporter permease</fullName>
    </submittedName>
</protein>
<feature type="transmembrane region" description="Helical" evidence="7">
    <location>
        <begin position="866"/>
        <end position="887"/>
    </location>
</feature>
<evidence type="ECO:0000256" key="6">
    <source>
        <dbReference type="ARBA" id="ARBA00038076"/>
    </source>
</evidence>
<dbReference type="NCBIfam" id="TIGR03434">
    <property type="entry name" value="ADOP"/>
    <property type="match status" value="1"/>
</dbReference>
<evidence type="ECO:0000313" key="11">
    <source>
        <dbReference type="Proteomes" id="UP000593892"/>
    </source>
</evidence>
<dbReference type="InterPro" id="IPR003838">
    <property type="entry name" value="ABC3_permease_C"/>
</dbReference>
<evidence type="ECO:0000256" key="4">
    <source>
        <dbReference type="ARBA" id="ARBA00022989"/>
    </source>
</evidence>
<dbReference type="GO" id="GO:0022857">
    <property type="term" value="F:transmembrane transporter activity"/>
    <property type="evidence" value="ECO:0007669"/>
    <property type="project" value="TreeGrafter"/>
</dbReference>
<feature type="transmembrane region" description="Helical" evidence="7">
    <location>
        <begin position="446"/>
        <end position="466"/>
    </location>
</feature>
<dbReference type="GO" id="GO:0005886">
    <property type="term" value="C:plasma membrane"/>
    <property type="evidence" value="ECO:0007669"/>
    <property type="project" value="UniProtKB-SubCell"/>
</dbReference>
<organism evidence="10 11">
    <name type="scientific">Paludibaculum fermentans</name>
    <dbReference type="NCBI Taxonomy" id="1473598"/>
    <lineage>
        <taxon>Bacteria</taxon>
        <taxon>Pseudomonadati</taxon>
        <taxon>Acidobacteriota</taxon>
        <taxon>Terriglobia</taxon>
        <taxon>Bryobacterales</taxon>
        <taxon>Bryobacteraceae</taxon>
        <taxon>Paludibaculum</taxon>
    </lineage>
</organism>
<evidence type="ECO:0000256" key="5">
    <source>
        <dbReference type="ARBA" id="ARBA00023136"/>
    </source>
</evidence>